<dbReference type="Proteomes" id="UP000018159">
    <property type="component" value="Unassembled WGS sequence"/>
</dbReference>
<accession>V6ASR1</accession>
<dbReference type="EMBL" id="CBTY010000008">
    <property type="protein sequence ID" value="CDI05493.1"/>
    <property type="molecule type" value="Genomic_DNA"/>
</dbReference>
<dbReference type="RefSeq" id="WP_048195315.1">
    <property type="nucleotide sequence ID" value="NZ_CBTY010000008.1"/>
</dbReference>
<dbReference type="OrthoDB" id="9694at2157"/>
<gene>
    <name evidence="1" type="ORF">NITUZ_30185</name>
</gene>
<comment type="caution">
    <text evidence="1">The sequence shown here is derived from an EMBL/GenBank/DDBJ whole genome shotgun (WGS) entry which is preliminary data.</text>
</comment>
<protein>
    <submittedName>
        <fullName evidence="1">Uncharacterized protein</fullName>
    </submittedName>
</protein>
<proteinExistence type="predicted"/>
<sequence>MIEKGFDFGRLYRKIVRYYLTKHHYTKEKANMIAQSVVRKEMRLRTCQNSDCSHLLYDHLRNYQSCLVGDCKCQRFQRAEA</sequence>
<evidence type="ECO:0000313" key="2">
    <source>
        <dbReference type="Proteomes" id="UP000018159"/>
    </source>
</evidence>
<keyword evidence="2" id="KW-1185">Reference proteome</keyword>
<reference evidence="1 2" key="1">
    <citation type="journal article" date="2013" name="PLoS ONE">
        <title>Enrichment and Genome Sequence of the Group I.1a Ammonia-Oxidizing Archaeon ?Ca. Nitrosotenuis uzonensis? Representing a Clade Globally.</title>
        <authorList>
            <person name="Lebedeva E.V."/>
            <person name="Hatzenpichler R."/>
            <person name="Pelletier E."/>
            <person name="Schuster N."/>
            <person name="Hauzmayer S."/>
            <person name="Bulaev A."/>
            <person name="Grigor'eva N.V."/>
            <person name="Galushko A."/>
            <person name="Schmid M."/>
            <person name="Palatinszky M."/>
            <person name="Le Paslier D."/>
            <person name="Daims H."/>
            <person name="Wagner M."/>
        </authorList>
    </citation>
    <scope>NUCLEOTIDE SEQUENCE [LARGE SCALE GENOMIC DNA]</scope>
    <source>
        <strain evidence="1 2">N4</strain>
    </source>
</reference>
<dbReference type="AlphaFoldDB" id="V6ASR1"/>
<name>V6ASR1_9ARCH</name>
<organism evidence="1 2">
    <name type="scientific">Candidatus Nitrosotenuis uzonensis</name>
    <dbReference type="NCBI Taxonomy" id="1407055"/>
    <lineage>
        <taxon>Archaea</taxon>
        <taxon>Nitrososphaerota</taxon>
        <taxon>Candidatus Nitrosotenuis</taxon>
    </lineage>
</organism>
<evidence type="ECO:0000313" key="1">
    <source>
        <dbReference type="EMBL" id="CDI05493.1"/>
    </source>
</evidence>
<dbReference type="STRING" id="1407055.NITUZ_30185"/>